<comment type="caution">
    <text evidence="7">The sequence shown here is derived from an EMBL/GenBank/DDBJ whole genome shotgun (WGS) entry which is preliminary data.</text>
</comment>
<keyword evidence="4" id="KW-0413">Isomerase</keyword>
<dbReference type="InterPro" id="IPR046357">
    <property type="entry name" value="PPIase_dom_sf"/>
</dbReference>
<accession>A0A2U2X5G2</accession>
<proteinExistence type="predicted"/>
<feature type="chain" id="PRO_5015738617" description="peptidylprolyl isomerase" evidence="5">
    <location>
        <begin position="20"/>
        <end position="327"/>
    </location>
</feature>
<feature type="domain" description="PPIase FKBP-type" evidence="6">
    <location>
        <begin position="134"/>
        <end position="236"/>
    </location>
</feature>
<dbReference type="EC" id="5.2.1.8" evidence="2 4"/>
<dbReference type="SUPFAM" id="SSF54534">
    <property type="entry name" value="FKBP-like"/>
    <property type="match status" value="1"/>
</dbReference>
<dbReference type="Proteomes" id="UP000245375">
    <property type="component" value="Unassembled WGS sequence"/>
</dbReference>
<dbReference type="Gene3D" id="3.10.50.40">
    <property type="match status" value="1"/>
</dbReference>
<dbReference type="EMBL" id="QFRI01000001">
    <property type="protein sequence ID" value="PWH82992.1"/>
    <property type="molecule type" value="Genomic_DNA"/>
</dbReference>
<organism evidence="7 8">
    <name type="scientific">Algibacter marinivivus</name>
    <dbReference type="NCBI Taxonomy" id="2100723"/>
    <lineage>
        <taxon>Bacteria</taxon>
        <taxon>Pseudomonadati</taxon>
        <taxon>Bacteroidota</taxon>
        <taxon>Flavobacteriia</taxon>
        <taxon>Flavobacteriales</taxon>
        <taxon>Flavobacteriaceae</taxon>
        <taxon>Algibacter</taxon>
    </lineage>
</organism>
<evidence type="ECO:0000313" key="8">
    <source>
        <dbReference type="Proteomes" id="UP000245375"/>
    </source>
</evidence>
<evidence type="ECO:0000256" key="5">
    <source>
        <dbReference type="SAM" id="SignalP"/>
    </source>
</evidence>
<dbReference type="AlphaFoldDB" id="A0A2U2X5G2"/>
<dbReference type="RefSeq" id="WP_109351016.1">
    <property type="nucleotide sequence ID" value="NZ_QFRI01000001.1"/>
</dbReference>
<dbReference type="GO" id="GO:0003755">
    <property type="term" value="F:peptidyl-prolyl cis-trans isomerase activity"/>
    <property type="evidence" value="ECO:0007669"/>
    <property type="project" value="UniProtKB-KW"/>
</dbReference>
<keyword evidence="8" id="KW-1185">Reference proteome</keyword>
<comment type="catalytic activity">
    <reaction evidence="1 4">
        <text>[protein]-peptidylproline (omega=180) = [protein]-peptidylproline (omega=0)</text>
        <dbReference type="Rhea" id="RHEA:16237"/>
        <dbReference type="Rhea" id="RHEA-COMP:10747"/>
        <dbReference type="Rhea" id="RHEA-COMP:10748"/>
        <dbReference type="ChEBI" id="CHEBI:83833"/>
        <dbReference type="ChEBI" id="CHEBI:83834"/>
        <dbReference type="EC" id="5.2.1.8"/>
    </reaction>
</comment>
<evidence type="ECO:0000256" key="4">
    <source>
        <dbReference type="PROSITE-ProRule" id="PRU00277"/>
    </source>
</evidence>
<evidence type="ECO:0000259" key="6">
    <source>
        <dbReference type="PROSITE" id="PS50059"/>
    </source>
</evidence>
<dbReference type="PROSITE" id="PS50059">
    <property type="entry name" value="FKBP_PPIASE"/>
    <property type="match status" value="1"/>
</dbReference>
<dbReference type="OrthoDB" id="1424215at2"/>
<name>A0A2U2X5G2_9FLAO</name>
<dbReference type="InterPro" id="IPR001179">
    <property type="entry name" value="PPIase_FKBP_dom"/>
</dbReference>
<reference evidence="8" key="3">
    <citation type="submission" date="2018-05" db="EMBL/GenBank/DDBJ databases">
        <authorList>
            <person name="Lu D."/>
        </authorList>
    </citation>
    <scope>NUCLEOTIDE SEQUENCE [LARGE SCALE GENOMIC DNA]</scope>
    <source>
        <strain evidence="8">ZY111</strain>
    </source>
</reference>
<sequence length="327" mass="35743">MSLRKIGFYLLSFVLVCFACNNDDDGLGITAPELRDRGEQQIADNDSLVEYLNNHYYNAAVFENNDNPSIKDLVIKKLPVGETEAPNGNVILGDLLNIPNSNLVAKSVVLEETNYIIYILTLNEGGGNISPSFSDNVRVIYEGFNLDNSVFDSAVTPVDFDLVSLIPGWRKVLPEFKVSESIDDTNGGLNDGIVNYMNHGVGVMFVPSGLAYFSSAPSGIAAYSPIMFKFDLLQAFENDHDEDGIPSYKEDLNGDGEFIVNFDDLTDETDDDTDGDGILNYLDNDDDGDGILTINEDLNNDGDPTNDIGANGIPNYLDIEETASKND</sequence>
<evidence type="ECO:0000256" key="3">
    <source>
        <dbReference type="ARBA" id="ARBA00023110"/>
    </source>
</evidence>
<reference evidence="8" key="2">
    <citation type="submission" date="2018-05" db="EMBL/GenBank/DDBJ databases">
        <title>Algibacter marinivivus sp. nov., isolated from sample around a algae.</title>
        <authorList>
            <person name="Lu D."/>
        </authorList>
    </citation>
    <scope>NUCLEOTIDE SEQUENCE [LARGE SCALE GENOMIC DNA]</scope>
    <source>
        <strain evidence="8">ZY111</strain>
    </source>
</reference>
<reference evidence="7 8" key="1">
    <citation type="submission" date="2018-05" db="EMBL/GenBank/DDBJ databases">
        <title>Algibacter marinivivus sp. nov., isolated from sample around a algae.</title>
        <authorList>
            <person name="Zhong X."/>
        </authorList>
    </citation>
    <scope>NUCLEOTIDE SEQUENCE [LARGE SCALE GENOMIC DNA]</scope>
    <source>
        <strain evidence="7 8">ZY111</strain>
    </source>
</reference>
<evidence type="ECO:0000256" key="1">
    <source>
        <dbReference type="ARBA" id="ARBA00000971"/>
    </source>
</evidence>
<feature type="signal peptide" evidence="5">
    <location>
        <begin position="1"/>
        <end position="19"/>
    </location>
</feature>
<keyword evidence="3 4" id="KW-0697">Rotamase</keyword>
<protein>
    <recommendedName>
        <fullName evidence="2 4">peptidylprolyl isomerase</fullName>
        <ecNumber evidence="2 4">5.2.1.8</ecNumber>
    </recommendedName>
</protein>
<evidence type="ECO:0000313" key="7">
    <source>
        <dbReference type="EMBL" id="PWH82992.1"/>
    </source>
</evidence>
<evidence type="ECO:0000256" key="2">
    <source>
        <dbReference type="ARBA" id="ARBA00013194"/>
    </source>
</evidence>
<gene>
    <name evidence="7" type="ORF">DIS18_00075</name>
</gene>
<keyword evidence="5" id="KW-0732">Signal</keyword>